<gene>
    <name evidence="10" type="ORF">EZS28_039461</name>
</gene>
<comment type="caution">
    <text evidence="10">The sequence shown here is derived from an EMBL/GenBank/DDBJ whole genome shotgun (WGS) entry which is preliminary data.</text>
</comment>
<organism evidence="10 11">
    <name type="scientific">Streblomastix strix</name>
    <dbReference type="NCBI Taxonomy" id="222440"/>
    <lineage>
        <taxon>Eukaryota</taxon>
        <taxon>Metamonada</taxon>
        <taxon>Preaxostyla</taxon>
        <taxon>Oxymonadida</taxon>
        <taxon>Streblomastigidae</taxon>
        <taxon>Streblomastix</taxon>
    </lineage>
</organism>
<evidence type="ECO:0000256" key="8">
    <source>
        <dbReference type="ARBA" id="ARBA00048679"/>
    </source>
</evidence>
<dbReference type="SUPFAM" id="SSF56112">
    <property type="entry name" value="Protein kinase-like (PK-like)"/>
    <property type="match status" value="1"/>
</dbReference>
<keyword evidence="3" id="KW-0808">Transferase</keyword>
<dbReference type="GO" id="GO:0005524">
    <property type="term" value="F:ATP binding"/>
    <property type="evidence" value="ECO:0007669"/>
    <property type="project" value="UniProtKB-KW"/>
</dbReference>
<reference evidence="10 11" key="1">
    <citation type="submission" date="2019-03" db="EMBL/GenBank/DDBJ databases">
        <title>Single cell metagenomics reveals metabolic interactions within the superorganism composed of flagellate Streblomastix strix and complex community of Bacteroidetes bacteria on its surface.</title>
        <authorList>
            <person name="Treitli S.C."/>
            <person name="Kolisko M."/>
            <person name="Husnik F."/>
            <person name="Keeling P."/>
            <person name="Hampl V."/>
        </authorList>
    </citation>
    <scope>NUCLEOTIDE SEQUENCE [LARGE SCALE GENOMIC DNA]</scope>
    <source>
        <strain evidence="10">ST1C</strain>
    </source>
</reference>
<feature type="domain" description="Protein kinase" evidence="9">
    <location>
        <begin position="17"/>
        <end position="127"/>
    </location>
</feature>
<evidence type="ECO:0000256" key="5">
    <source>
        <dbReference type="ARBA" id="ARBA00022777"/>
    </source>
</evidence>
<dbReference type="InterPro" id="IPR000719">
    <property type="entry name" value="Prot_kinase_dom"/>
</dbReference>
<comment type="catalytic activity">
    <reaction evidence="8">
        <text>L-seryl-[protein] + ATP = O-phospho-L-seryl-[protein] + ADP + H(+)</text>
        <dbReference type="Rhea" id="RHEA:17989"/>
        <dbReference type="Rhea" id="RHEA-COMP:9863"/>
        <dbReference type="Rhea" id="RHEA-COMP:11604"/>
        <dbReference type="ChEBI" id="CHEBI:15378"/>
        <dbReference type="ChEBI" id="CHEBI:29999"/>
        <dbReference type="ChEBI" id="CHEBI:30616"/>
        <dbReference type="ChEBI" id="CHEBI:83421"/>
        <dbReference type="ChEBI" id="CHEBI:456216"/>
        <dbReference type="EC" id="2.7.11.1"/>
    </reaction>
</comment>
<evidence type="ECO:0000259" key="9">
    <source>
        <dbReference type="PROSITE" id="PS50011"/>
    </source>
</evidence>
<dbReference type="Pfam" id="PF00069">
    <property type="entry name" value="Pkinase"/>
    <property type="match status" value="1"/>
</dbReference>
<proteinExistence type="predicted"/>
<dbReference type="EC" id="2.7.11.1" evidence="1"/>
<dbReference type="PROSITE" id="PS50011">
    <property type="entry name" value="PROTEIN_KINASE_DOM"/>
    <property type="match status" value="1"/>
</dbReference>
<keyword evidence="6" id="KW-0067">ATP-binding</keyword>
<dbReference type="GO" id="GO:0004674">
    <property type="term" value="F:protein serine/threonine kinase activity"/>
    <property type="evidence" value="ECO:0007669"/>
    <property type="project" value="UniProtKB-KW"/>
</dbReference>
<evidence type="ECO:0000256" key="6">
    <source>
        <dbReference type="ARBA" id="ARBA00022840"/>
    </source>
</evidence>
<comment type="catalytic activity">
    <reaction evidence="7">
        <text>L-threonyl-[protein] + ATP = O-phospho-L-threonyl-[protein] + ADP + H(+)</text>
        <dbReference type="Rhea" id="RHEA:46608"/>
        <dbReference type="Rhea" id="RHEA-COMP:11060"/>
        <dbReference type="Rhea" id="RHEA-COMP:11605"/>
        <dbReference type="ChEBI" id="CHEBI:15378"/>
        <dbReference type="ChEBI" id="CHEBI:30013"/>
        <dbReference type="ChEBI" id="CHEBI:30616"/>
        <dbReference type="ChEBI" id="CHEBI:61977"/>
        <dbReference type="ChEBI" id="CHEBI:456216"/>
        <dbReference type="EC" id="2.7.11.1"/>
    </reaction>
</comment>
<protein>
    <recommendedName>
        <fullName evidence="1">non-specific serine/threonine protein kinase</fullName>
        <ecNumber evidence="1">2.7.11.1</ecNumber>
    </recommendedName>
</protein>
<dbReference type="EMBL" id="SNRW01020955">
    <property type="protein sequence ID" value="KAA6365014.1"/>
    <property type="molecule type" value="Genomic_DNA"/>
</dbReference>
<dbReference type="PANTHER" id="PTHR44899:SF10">
    <property type="entry name" value="NIMA-RELATED KINASE 2"/>
    <property type="match status" value="1"/>
</dbReference>
<keyword evidence="2" id="KW-0723">Serine/threonine-protein kinase</keyword>
<dbReference type="InterPro" id="IPR051131">
    <property type="entry name" value="NEK_Ser/Thr_kinase_NIMA"/>
</dbReference>
<dbReference type="Proteomes" id="UP000324800">
    <property type="component" value="Unassembled WGS sequence"/>
</dbReference>
<evidence type="ECO:0000256" key="7">
    <source>
        <dbReference type="ARBA" id="ARBA00047899"/>
    </source>
</evidence>
<evidence type="ECO:0000256" key="1">
    <source>
        <dbReference type="ARBA" id="ARBA00012513"/>
    </source>
</evidence>
<accession>A0A5J4U3Q2</accession>
<evidence type="ECO:0000313" key="10">
    <source>
        <dbReference type="EMBL" id="KAA6365014.1"/>
    </source>
</evidence>
<dbReference type="AlphaFoldDB" id="A0A5J4U3Q2"/>
<evidence type="ECO:0000256" key="2">
    <source>
        <dbReference type="ARBA" id="ARBA00022527"/>
    </source>
</evidence>
<evidence type="ECO:0000256" key="3">
    <source>
        <dbReference type="ARBA" id="ARBA00022679"/>
    </source>
</evidence>
<dbReference type="OrthoDB" id="63267at2759"/>
<dbReference type="InterPro" id="IPR011009">
    <property type="entry name" value="Kinase-like_dom_sf"/>
</dbReference>
<keyword evidence="5" id="KW-0418">Kinase</keyword>
<evidence type="ECO:0000313" key="11">
    <source>
        <dbReference type="Proteomes" id="UP000324800"/>
    </source>
</evidence>
<dbReference type="Gene3D" id="1.10.510.10">
    <property type="entry name" value="Transferase(Phosphotransferase) domain 1"/>
    <property type="match status" value="1"/>
</dbReference>
<keyword evidence="4" id="KW-0547">Nucleotide-binding</keyword>
<evidence type="ECO:0000256" key="4">
    <source>
        <dbReference type="ARBA" id="ARBA00022741"/>
    </source>
</evidence>
<dbReference type="PANTHER" id="PTHR44899">
    <property type="entry name" value="CAMK FAMILY PROTEIN KINASE"/>
    <property type="match status" value="1"/>
</dbReference>
<sequence>MFNRGIVQTAQHTIADFEVICALSSGAFGRIIQMRQNDNNKIVVVKRIQYINKEEKQIADEEVKMLQKVQSKHIVKYLESFVDGLDLCIVMEFCSGGNLRVMIESLKKMTIIDRKMPSSLTGNCSQV</sequence>
<name>A0A5J4U3Q2_9EUKA</name>